<evidence type="ECO:0000256" key="1">
    <source>
        <dbReference type="ARBA" id="ARBA00004370"/>
    </source>
</evidence>
<dbReference type="SUPFAM" id="SSF50182">
    <property type="entry name" value="Sm-like ribonucleoproteins"/>
    <property type="match status" value="1"/>
</dbReference>
<keyword evidence="8" id="KW-1185">Reference proteome</keyword>
<feature type="transmembrane region" description="Helical" evidence="5">
    <location>
        <begin position="149"/>
        <end position="169"/>
    </location>
</feature>
<accession>A0ABS4ZJE5</accession>
<dbReference type="RefSeq" id="WP_165134056.1">
    <property type="nucleotide sequence ID" value="NZ_CP049253.1"/>
</dbReference>
<dbReference type="InterPro" id="IPR006685">
    <property type="entry name" value="MscS_channel_2nd"/>
</dbReference>
<dbReference type="InterPro" id="IPR023408">
    <property type="entry name" value="MscS_beta-dom_sf"/>
</dbReference>
<evidence type="ECO:0000256" key="2">
    <source>
        <dbReference type="ARBA" id="ARBA00022692"/>
    </source>
</evidence>
<dbReference type="Pfam" id="PF00924">
    <property type="entry name" value="MS_channel_2nd"/>
    <property type="match status" value="1"/>
</dbReference>
<gene>
    <name evidence="7" type="ORF">JOF34_001993</name>
</gene>
<dbReference type="EMBL" id="JAGIOL010000001">
    <property type="protein sequence ID" value="MBP2437407.1"/>
    <property type="molecule type" value="Genomic_DNA"/>
</dbReference>
<evidence type="ECO:0000256" key="3">
    <source>
        <dbReference type="ARBA" id="ARBA00022989"/>
    </source>
</evidence>
<feature type="domain" description="Mechanosensitive ion channel MscS" evidence="6">
    <location>
        <begin position="197"/>
        <end position="263"/>
    </location>
</feature>
<evidence type="ECO:0000313" key="8">
    <source>
        <dbReference type="Proteomes" id="UP001519362"/>
    </source>
</evidence>
<organism evidence="7 8">
    <name type="scientific">Microbacterium amylolyticum</name>
    <dbReference type="NCBI Taxonomy" id="936337"/>
    <lineage>
        <taxon>Bacteria</taxon>
        <taxon>Bacillati</taxon>
        <taxon>Actinomycetota</taxon>
        <taxon>Actinomycetes</taxon>
        <taxon>Micrococcales</taxon>
        <taxon>Microbacteriaceae</taxon>
        <taxon>Microbacterium</taxon>
    </lineage>
</organism>
<proteinExistence type="predicted"/>
<feature type="transmembrane region" description="Helical" evidence="5">
    <location>
        <begin position="23"/>
        <end position="49"/>
    </location>
</feature>
<evidence type="ECO:0000313" key="7">
    <source>
        <dbReference type="EMBL" id="MBP2437407.1"/>
    </source>
</evidence>
<dbReference type="InterPro" id="IPR010920">
    <property type="entry name" value="LSM_dom_sf"/>
</dbReference>
<feature type="transmembrane region" description="Helical" evidence="5">
    <location>
        <begin position="175"/>
        <end position="194"/>
    </location>
</feature>
<comment type="caution">
    <text evidence="7">The sequence shown here is derived from an EMBL/GenBank/DDBJ whole genome shotgun (WGS) entry which is preliminary data.</text>
</comment>
<feature type="transmembrane region" description="Helical" evidence="5">
    <location>
        <begin position="70"/>
        <end position="88"/>
    </location>
</feature>
<keyword evidence="2 5" id="KW-0812">Transmembrane</keyword>
<sequence>MTEEFENDVTHLAETVAASPLLAWLWVAIAAAGAVAIGFVASWLFRTVAGSLHRRHLIFGELRTRFPKPIFWLVTVLLWRTAVPPFFPEGLAELQAGVRYGLTLSLIGVVGWIIAKILILLIDSAMVRQDASAVDNFTLRRRKTQIKMIRRLVIAVVAVLTVGAMLLTIDGAETFGASLFASAGVASIVAGLAAQSTLGNLVAGLQLTFSNALKVGDTLEVGDEFGTVEEITLTYVVVQIWDDRRLVLPSTHFTTTPYINWTRSQTALTGTVFLQADYSINVEAIRAELALILDDSPEWDRRSWGLIVSDAQRGVAELRATMTAANGDDLWALRCQVREKLVAFIATQRPQELTHTRIETLPHS</sequence>
<keyword evidence="4 5" id="KW-0472">Membrane</keyword>
<dbReference type="Gene3D" id="2.30.30.60">
    <property type="match status" value="1"/>
</dbReference>
<dbReference type="Proteomes" id="UP001519362">
    <property type="component" value="Unassembled WGS sequence"/>
</dbReference>
<protein>
    <submittedName>
        <fullName evidence="7">Small-conductance mechanosensitive channel</fullName>
    </submittedName>
</protein>
<evidence type="ECO:0000256" key="5">
    <source>
        <dbReference type="SAM" id="Phobius"/>
    </source>
</evidence>
<feature type="transmembrane region" description="Helical" evidence="5">
    <location>
        <begin position="100"/>
        <end position="122"/>
    </location>
</feature>
<dbReference type="Gene3D" id="1.10.287.1260">
    <property type="match status" value="1"/>
</dbReference>
<evidence type="ECO:0000256" key="4">
    <source>
        <dbReference type="ARBA" id="ARBA00023136"/>
    </source>
</evidence>
<keyword evidence="3 5" id="KW-1133">Transmembrane helix</keyword>
<evidence type="ECO:0000259" key="6">
    <source>
        <dbReference type="Pfam" id="PF00924"/>
    </source>
</evidence>
<dbReference type="PANTHER" id="PTHR30566">
    <property type="entry name" value="YNAI-RELATED MECHANOSENSITIVE ION CHANNEL"/>
    <property type="match status" value="1"/>
</dbReference>
<comment type="subcellular location">
    <subcellularLocation>
        <location evidence="1">Membrane</location>
    </subcellularLocation>
</comment>
<name>A0ABS4ZJE5_9MICO</name>
<reference evidence="7 8" key="1">
    <citation type="submission" date="2021-03" db="EMBL/GenBank/DDBJ databases">
        <title>Sequencing the genomes of 1000 actinobacteria strains.</title>
        <authorList>
            <person name="Klenk H.-P."/>
        </authorList>
    </citation>
    <scope>NUCLEOTIDE SEQUENCE [LARGE SCALE GENOMIC DNA]</scope>
    <source>
        <strain evidence="7 8">DSM 24221</strain>
    </source>
</reference>
<dbReference type="PANTHER" id="PTHR30566:SF25">
    <property type="entry name" value="INNER MEMBRANE PROTEIN"/>
    <property type="match status" value="1"/>
</dbReference>